<comment type="subcellular location">
    <subcellularLocation>
        <location evidence="1">Membrane</location>
        <topology evidence="1">Multi-pass membrane protein</topology>
    </subcellularLocation>
</comment>
<dbReference type="InterPro" id="IPR020846">
    <property type="entry name" value="MFS_dom"/>
</dbReference>
<feature type="transmembrane region" description="Helical" evidence="9">
    <location>
        <begin position="357"/>
        <end position="377"/>
    </location>
</feature>
<reference evidence="12" key="1">
    <citation type="submission" date="2023-07" db="EMBL/GenBank/DDBJ databases">
        <title>A draft genome of Kazachstania heterogenica Y-27499.</title>
        <authorList>
            <person name="Donic C."/>
            <person name="Kralova J.S."/>
            <person name="Fidel L."/>
            <person name="Ben-Dor S."/>
            <person name="Jung S."/>
        </authorList>
    </citation>
    <scope>NUCLEOTIDE SEQUENCE [LARGE SCALE GENOMIC DNA]</scope>
    <source>
        <strain evidence="12">Y27499</strain>
    </source>
</reference>
<evidence type="ECO:0000256" key="3">
    <source>
        <dbReference type="ARBA" id="ARBA00022448"/>
    </source>
</evidence>
<dbReference type="PANTHER" id="PTHR23503:SF8">
    <property type="entry name" value="FACILITATED GLUCOSE TRANSPORTER PROTEIN 1"/>
    <property type="match status" value="1"/>
</dbReference>
<feature type="transmembrane region" description="Helical" evidence="9">
    <location>
        <begin position="71"/>
        <end position="90"/>
    </location>
</feature>
<dbReference type="GO" id="GO:0015149">
    <property type="term" value="F:hexose transmembrane transporter activity"/>
    <property type="evidence" value="ECO:0007669"/>
    <property type="project" value="TreeGrafter"/>
</dbReference>
<dbReference type="InterPro" id="IPR003663">
    <property type="entry name" value="Sugar/inositol_transpt"/>
</dbReference>
<feature type="compositionally biased region" description="Low complexity" evidence="8">
    <location>
        <begin position="253"/>
        <end position="273"/>
    </location>
</feature>
<dbReference type="PANTHER" id="PTHR23503">
    <property type="entry name" value="SOLUTE CARRIER FAMILY 2"/>
    <property type="match status" value="1"/>
</dbReference>
<feature type="transmembrane region" description="Helical" evidence="9">
    <location>
        <begin position="445"/>
        <end position="465"/>
    </location>
</feature>
<sequence length="485" mass="54257">MTDIESLLGPKEKYRFTKTLIIATTVACMGSLQYGYHIAELNAPQQVMTCNNTHSFNGQYADCIELSNQQFGIITAIFSIGGLCGSLVAGRFADKYGRLKTAILANVINFVSSLIMFSSNRFRQLFMGRIGVGFACGLNIVITPLYINEIAPTSLRGSLGTMNQFCINLGILLTQSVAIKYATINHWRNILFIGSILSVVNIIGWFTICESPRWLLSKNQFNSAYFSLSHIREISIEEAKMEIEGWQREHSNATDNTNTTRTPSNSTNNINDDSNDSDITMWRYLTSPRYSKSRTVITAILVGQQFCGINSIIFYGVKVVSQLLPDQALLINFSISIINVIITFLSSILIERFGRKPLLMSSTIFMSIMSILISLSIVKHISVLLIISIFVYIGFFAIGIGPIPFLIIGELSGKQDKAIAQSYGTVCNWLATFIIGYGFPILNDYVGGYVYLLFAMFALWFTNYIHHKVPETKNKTQHDEIWNGY</sequence>
<feature type="transmembrane region" description="Helical" evidence="9">
    <location>
        <begin position="420"/>
        <end position="439"/>
    </location>
</feature>
<evidence type="ECO:0000256" key="6">
    <source>
        <dbReference type="ARBA" id="ARBA00023136"/>
    </source>
</evidence>
<evidence type="ECO:0000256" key="2">
    <source>
        <dbReference type="ARBA" id="ARBA00010992"/>
    </source>
</evidence>
<evidence type="ECO:0000256" key="5">
    <source>
        <dbReference type="ARBA" id="ARBA00022989"/>
    </source>
</evidence>
<evidence type="ECO:0000256" key="9">
    <source>
        <dbReference type="SAM" id="Phobius"/>
    </source>
</evidence>
<dbReference type="SUPFAM" id="SSF103473">
    <property type="entry name" value="MFS general substrate transporter"/>
    <property type="match status" value="1"/>
</dbReference>
<feature type="region of interest" description="Disordered" evidence="8">
    <location>
        <begin position="248"/>
        <end position="273"/>
    </location>
</feature>
<feature type="transmembrane region" description="Helical" evidence="9">
    <location>
        <begin position="296"/>
        <end position="317"/>
    </location>
</feature>
<dbReference type="PROSITE" id="PS50850">
    <property type="entry name" value="MFS"/>
    <property type="match status" value="1"/>
</dbReference>
<dbReference type="EMBL" id="JAWIZZ010000071">
    <property type="protein sequence ID" value="KAK5773709.1"/>
    <property type="molecule type" value="Genomic_DNA"/>
</dbReference>
<dbReference type="PROSITE" id="PS00216">
    <property type="entry name" value="SUGAR_TRANSPORT_1"/>
    <property type="match status" value="1"/>
</dbReference>
<dbReference type="NCBIfam" id="TIGR00879">
    <property type="entry name" value="SP"/>
    <property type="match status" value="1"/>
</dbReference>
<evidence type="ECO:0000256" key="1">
    <source>
        <dbReference type="ARBA" id="ARBA00004141"/>
    </source>
</evidence>
<dbReference type="InterPro" id="IPR036259">
    <property type="entry name" value="MFS_trans_sf"/>
</dbReference>
<comment type="similarity">
    <text evidence="2 7">Belongs to the major facilitator superfamily. Sugar transporter (TC 2.A.1.1) family.</text>
</comment>
<proteinExistence type="inferred from homology"/>
<evidence type="ECO:0000259" key="10">
    <source>
        <dbReference type="PROSITE" id="PS50850"/>
    </source>
</evidence>
<evidence type="ECO:0000256" key="8">
    <source>
        <dbReference type="SAM" id="MobiDB-lite"/>
    </source>
</evidence>
<keyword evidence="5 9" id="KW-1133">Transmembrane helix</keyword>
<keyword evidence="4 9" id="KW-0812">Transmembrane</keyword>
<keyword evidence="3 7" id="KW-0813">Transport</keyword>
<name>A0AAN7WG12_9SACH</name>
<accession>A0AAN7WG12</accession>
<feature type="transmembrane region" description="Helical" evidence="9">
    <location>
        <begin position="190"/>
        <end position="208"/>
    </location>
</feature>
<feature type="transmembrane region" description="Helical" evidence="9">
    <location>
        <begin position="329"/>
        <end position="350"/>
    </location>
</feature>
<keyword evidence="6 9" id="KW-0472">Membrane</keyword>
<feature type="transmembrane region" description="Helical" evidence="9">
    <location>
        <begin position="20"/>
        <end position="39"/>
    </location>
</feature>
<gene>
    <name evidence="11" type="ORF">RI543_005019</name>
</gene>
<protein>
    <recommendedName>
        <fullName evidence="10">Major facilitator superfamily (MFS) profile domain-containing protein</fullName>
    </recommendedName>
</protein>
<dbReference type="Gene3D" id="1.20.1250.20">
    <property type="entry name" value="MFS general substrate transporter like domains"/>
    <property type="match status" value="1"/>
</dbReference>
<keyword evidence="12" id="KW-1185">Reference proteome</keyword>
<dbReference type="Pfam" id="PF00083">
    <property type="entry name" value="Sugar_tr"/>
    <property type="match status" value="1"/>
</dbReference>
<evidence type="ECO:0000313" key="11">
    <source>
        <dbReference type="EMBL" id="KAK5773709.1"/>
    </source>
</evidence>
<organism evidence="11 12">
    <name type="scientific">Arxiozyma heterogenica</name>
    <dbReference type="NCBI Taxonomy" id="278026"/>
    <lineage>
        <taxon>Eukaryota</taxon>
        <taxon>Fungi</taxon>
        <taxon>Dikarya</taxon>
        <taxon>Ascomycota</taxon>
        <taxon>Saccharomycotina</taxon>
        <taxon>Saccharomycetes</taxon>
        <taxon>Saccharomycetales</taxon>
        <taxon>Saccharomycetaceae</taxon>
        <taxon>Arxiozyma</taxon>
    </lineage>
</organism>
<comment type="caution">
    <text evidence="11">The sequence shown here is derived from an EMBL/GenBank/DDBJ whole genome shotgun (WGS) entry which is preliminary data.</text>
</comment>
<dbReference type="PRINTS" id="PR00171">
    <property type="entry name" value="SUGRTRNSPORT"/>
</dbReference>
<dbReference type="GO" id="GO:0016020">
    <property type="term" value="C:membrane"/>
    <property type="evidence" value="ECO:0007669"/>
    <property type="project" value="UniProtKB-SubCell"/>
</dbReference>
<evidence type="ECO:0000256" key="7">
    <source>
        <dbReference type="RuleBase" id="RU003346"/>
    </source>
</evidence>
<feature type="transmembrane region" description="Helical" evidence="9">
    <location>
        <begin position="383"/>
        <end position="408"/>
    </location>
</feature>
<feature type="domain" description="Major facilitator superfamily (MFS) profile" evidence="10">
    <location>
        <begin position="23"/>
        <end position="473"/>
    </location>
</feature>
<dbReference type="Proteomes" id="UP001306508">
    <property type="component" value="Unassembled WGS sequence"/>
</dbReference>
<dbReference type="InterPro" id="IPR005828">
    <property type="entry name" value="MFS_sugar_transport-like"/>
</dbReference>
<dbReference type="InterPro" id="IPR005829">
    <property type="entry name" value="Sugar_transporter_CS"/>
</dbReference>
<evidence type="ECO:0000313" key="12">
    <source>
        <dbReference type="Proteomes" id="UP001306508"/>
    </source>
</evidence>
<evidence type="ECO:0000256" key="4">
    <source>
        <dbReference type="ARBA" id="ARBA00022692"/>
    </source>
</evidence>
<feature type="transmembrane region" description="Helical" evidence="9">
    <location>
        <begin position="126"/>
        <end position="147"/>
    </location>
</feature>
<dbReference type="AlphaFoldDB" id="A0AAN7WG12"/>
<dbReference type="InterPro" id="IPR045263">
    <property type="entry name" value="GLUT"/>
</dbReference>